<evidence type="ECO:0000256" key="2">
    <source>
        <dbReference type="ARBA" id="ARBA00022729"/>
    </source>
</evidence>
<dbReference type="Proteomes" id="UP001472677">
    <property type="component" value="Unassembled WGS sequence"/>
</dbReference>
<evidence type="ECO:0000313" key="9">
    <source>
        <dbReference type="Proteomes" id="UP001472677"/>
    </source>
</evidence>
<comment type="caution">
    <text evidence="8">The sequence shown here is derived from an EMBL/GenBank/DDBJ whole genome shotgun (WGS) entry which is preliminary data.</text>
</comment>
<evidence type="ECO:0000256" key="4">
    <source>
        <dbReference type="ARBA" id="ARBA00023295"/>
    </source>
</evidence>
<evidence type="ECO:0000256" key="3">
    <source>
        <dbReference type="ARBA" id="ARBA00022801"/>
    </source>
</evidence>
<dbReference type="PROSITE" id="PS00707">
    <property type="entry name" value="GLYCOSYL_HYDROL_F31_2"/>
    <property type="match status" value="1"/>
</dbReference>
<name>A0ABR2E1W5_9ROSI</name>
<organism evidence="8 9">
    <name type="scientific">Hibiscus sabdariffa</name>
    <name type="common">roselle</name>
    <dbReference type="NCBI Taxonomy" id="183260"/>
    <lineage>
        <taxon>Eukaryota</taxon>
        <taxon>Viridiplantae</taxon>
        <taxon>Streptophyta</taxon>
        <taxon>Embryophyta</taxon>
        <taxon>Tracheophyta</taxon>
        <taxon>Spermatophyta</taxon>
        <taxon>Magnoliopsida</taxon>
        <taxon>eudicotyledons</taxon>
        <taxon>Gunneridae</taxon>
        <taxon>Pentapetalae</taxon>
        <taxon>rosids</taxon>
        <taxon>malvids</taxon>
        <taxon>Malvales</taxon>
        <taxon>Malvaceae</taxon>
        <taxon>Malvoideae</taxon>
        <taxon>Hibiscus</taxon>
    </lineage>
</organism>
<evidence type="ECO:0000313" key="8">
    <source>
        <dbReference type="EMBL" id="KAK8551051.1"/>
    </source>
</evidence>
<dbReference type="PANTHER" id="PTHR22762:SF133">
    <property type="entry name" value="P-TYPE DOMAIN-CONTAINING PROTEIN"/>
    <property type="match status" value="1"/>
</dbReference>
<dbReference type="PROSITE" id="PS00129">
    <property type="entry name" value="GLYCOSYL_HYDROL_F31_1"/>
    <property type="match status" value="1"/>
</dbReference>
<dbReference type="PANTHER" id="PTHR22762">
    <property type="entry name" value="ALPHA-GLUCOSIDASE"/>
    <property type="match status" value="1"/>
</dbReference>
<evidence type="ECO:0008006" key="10">
    <source>
        <dbReference type="Google" id="ProtNLM"/>
    </source>
</evidence>
<proteinExistence type="inferred from homology"/>
<protein>
    <recommendedName>
        <fullName evidence="10">Alpha-glucosidase</fullName>
    </recommendedName>
</protein>
<keyword evidence="4 5" id="KW-0326">Glycosidase</keyword>
<evidence type="ECO:0000256" key="1">
    <source>
        <dbReference type="ARBA" id="ARBA00007806"/>
    </source>
</evidence>
<dbReference type="InterPro" id="IPR030458">
    <property type="entry name" value="Glyco_hydro_31_AS"/>
</dbReference>
<sequence length="546" mass="60353">MDGFKDFTLDPINFPQDRMKLLVDQLHTNGQKYVVILDPGIAVNTSDGSYNRGIEADIFIKRDGAPYLGKVWPGPVYFPDFVNPQTQTYWQGEIKLFLDILPVDGLWIDMNELANFMTSPPTPNSTIDEPPYKIDNGGNQAIYSRTVPPTALHFGNLTEYNVHNLYGLLQSKATHAALLNLTGKRPFVLSRSTFVSSGKYAAHWTGDNAASWEGLAFSIPAILNFGLFGIPMVGADICGFMGDTNEELCGRWIQLGAFYPFSRDHSDIHSNRRELYLWDSVAAKGKKVLALRYRLLPYFYTLMYEAHKQGTPIARPLFFTFPQDVRTYEINSQFLLGKGIMVSPAVSQGVETVDAYFPAGNWFDLFNYTNSVSSTSGQTITLAAPADHINVHVREGNIIALQGEAMTTSAARKTPFELLVAVSKSENMTGELFLDDGESIEMGGAVGSWSFVRFFGSSTVDNVLVRSEVENGEFALSQNLTINKVTFLGVENTSSVKGFYLSSAHKASLDVNPVIKSKLDANSGLQVVEITQLNLPVGKEFSLQMK</sequence>
<dbReference type="EMBL" id="JBBPBM010000020">
    <property type="protein sequence ID" value="KAK8551051.1"/>
    <property type="molecule type" value="Genomic_DNA"/>
</dbReference>
<dbReference type="InterPro" id="IPR013780">
    <property type="entry name" value="Glyco_hydro_b"/>
</dbReference>
<evidence type="ECO:0000256" key="5">
    <source>
        <dbReference type="RuleBase" id="RU361185"/>
    </source>
</evidence>
<feature type="domain" description="Glycoside hydrolase family 31 TIM barrel" evidence="6">
    <location>
        <begin position="1"/>
        <end position="302"/>
    </location>
</feature>
<dbReference type="Gene3D" id="2.60.40.1180">
    <property type="entry name" value="Golgi alpha-mannosidase II"/>
    <property type="match status" value="2"/>
</dbReference>
<dbReference type="InterPro" id="IPR000322">
    <property type="entry name" value="Glyco_hydro_31_TIM"/>
</dbReference>
<keyword evidence="3 5" id="KW-0378">Hydrolase</keyword>
<dbReference type="InterPro" id="IPR017853">
    <property type="entry name" value="GH"/>
</dbReference>
<dbReference type="Pfam" id="PF01055">
    <property type="entry name" value="Glyco_hydro_31_2nd"/>
    <property type="match status" value="1"/>
</dbReference>
<dbReference type="SUPFAM" id="SSF51011">
    <property type="entry name" value="Glycosyl hydrolase domain"/>
    <property type="match status" value="1"/>
</dbReference>
<dbReference type="InterPro" id="IPR030459">
    <property type="entry name" value="Glyco_hydro_31_CS"/>
</dbReference>
<evidence type="ECO:0000259" key="6">
    <source>
        <dbReference type="Pfam" id="PF01055"/>
    </source>
</evidence>
<keyword evidence="2" id="KW-0732">Signal</keyword>
<feature type="domain" description="Glycosyl hydrolase family 31 C-terminal" evidence="7">
    <location>
        <begin position="310"/>
        <end position="399"/>
    </location>
</feature>
<keyword evidence="9" id="KW-1185">Reference proteome</keyword>
<dbReference type="InterPro" id="IPR048395">
    <property type="entry name" value="Glyco_hydro_31_C"/>
</dbReference>
<evidence type="ECO:0000259" key="7">
    <source>
        <dbReference type="Pfam" id="PF21365"/>
    </source>
</evidence>
<gene>
    <name evidence="8" type="ORF">V6N12_039721</name>
</gene>
<reference evidence="8 9" key="1">
    <citation type="journal article" date="2024" name="G3 (Bethesda)">
        <title>Genome assembly of Hibiscus sabdariffa L. provides insights into metabolisms of medicinal natural products.</title>
        <authorList>
            <person name="Kim T."/>
        </authorList>
    </citation>
    <scope>NUCLEOTIDE SEQUENCE [LARGE SCALE GENOMIC DNA]</scope>
    <source>
        <strain evidence="8">TK-2024</strain>
        <tissue evidence="8">Old leaves</tissue>
    </source>
</reference>
<dbReference type="Pfam" id="PF21365">
    <property type="entry name" value="Glyco_hydro_31_3rd"/>
    <property type="match status" value="1"/>
</dbReference>
<dbReference type="CDD" id="cd06602">
    <property type="entry name" value="GH31_MGAM_SI_GAA"/>
    <property type="match status" value="1"/>
</dbReference>
<dbReference type="SUPFAM" id="SSF51445">
    <property type="entry name" value="(Trans)glycosidases"/>
    <property type="match status" value="1"/>
</dbReference>
<accession>A0ABR2E1W5</accession>
<comment type="similarity">
    <text evidence="1 5">Belongs to the glycosyl hydrolase 31 family.</text>
</comment>
<dbReference type="Gene3D" id="3.20.20.80">
    <property type="entry name" value="Glycosidases"/>
    <property type="match status" value="1"/>
</dbReference>